<reference evidence="1 2" key="1">
    <citation type="submission" date="2014-07" db="EMBL/GenBank/DDBJ databases">
        <title>Draft Genome Sequence of Gephyronic Acid Producer, Cystobacter violaceus Strain Cb vi76.</title>
        <authorList>
            <person name="Stevens D.C."/>
            <person name="Young J."/>
            <person name="Carmichael R."/>
            <person name="Tan J."/>
            <person name="Taylor R.E."/>
        </authorList>
    </citation>
    <scope>NUCLEOTIDE SEQUENCE [LARGE SCALE GENOMIC DNA]</scope>
    <source>
        <strain evidence="1 2">Cb vi76</strain>
    </source>
</reference>
<protein>
    <submittedName>
        <fullName evidence="1">Uncharacterized protein</fullName>
    </submittedName>
</protein>
<name>A0A084SNQ4_9BACT</name>
<sequence length="154" mass="17100">MPRNFRFEHFNAPKTSTPARGVRRRDKQALSARHAVERRSDKEIHYGRSHAETEEMFQVRAMNAQLEALAGLSANAPVKPTATHRGQPIGALPVAEEPTVMSRAALRDVLDEALRQFRALQSGIQDATRATGRLLSLPMEAARLAAQRIRLVQG</sequence>
<gene>
    <name evidence="1" type="ORF">Q664_30725</name>
</gene>
<dbReference type="RefSeq" id="WP_043403446.1">
    <property type="nucleotide sequence ID" value="NZ_JPMI01000223.1"/>
</dbReference>
<accession>A0A084SNQ4</accession>
<organism evidence="1 2">
    <name type="scientific">Archangium violaceum Cb vi76</name>
    <dbReference type="NCBI Taxonomy" id="1406225"/>
    <lineage>
        <taxon>Bacteria</taxon>
        <taxon>Pseudomonadati</taxon>
        <taxon>Myxococcota</taxon>
        <taxon>Myxococcia</taxon>
        <taxon>Myxococcales</taxon>
        <taxon>Cystobacterineae</taxon>
        <taxon>Archangiaceae</taxon>
        <taxon>Archangium</taxon>
    </lineage>
</organism>
<comment type="caution">
    <text evidence="1">The sequence shown here is derived from an EMBL/GenBank/DDBJ whole genome shotgun (WGS) entry which is preliminary data.</text>
</comment>
<evidence type="ECO:0000313" key="1">
    <source>
        <dbReference type="EMBL" id="KFA90089.1"/>
    </source>
</evidence>
<proteinExistence type="predicted"/>
<dbReference type="Proteomes" id="UP000028547">
    <property type="component" value="Unassembled WGS sequence"/>
</dbReference>
<dbReference type="AlphaFoldDB" id="A0A084SNQ4"/>
<dbReference type="EMBL" id="JPMI01000223">
    <property type="protein sequence ID" value="KFA90089.1"/>
    <property type="molecule type" value="Genomic_DNA"/>
</dbReference>
<evidence type="ECO:0000313" key="2">
    <source>
        <dbReference type="Proteomes" id="UP000028547"/>
    </source>
</evidence>